<reference evidence="3" key="1">
    <citation type="submission" date="2025-08" db="UniProtKB">
        <authorList>
            <consortium name="Ensembl"/>
        </authorList>
    </citation>
    <scope>IDENTIFICATION</scope>
</reference>
<dbReference type="GeneTree" id="ENSGT00390000009517"/>
<dbReference type="OMA" id="TREENHY"/>
<feature type="domain" description="GSKIP" evidence="2">
    <location>
        <begin position="35"/>
        <end position="133"/>
    </location>
</feature>
<dbReference type="FunCoup" id="A0A673XF56">
    <property type="interactions" value="969"/>
</dbReference>
<evidence type="ECO:0000313" key="3">
    <source>
        <dbReference type="Ensembl" id="ENSSTUP00000020043.1"/>
    </source>
</evidence>
<proteinExistence type="inferred from homology"/>
<dbReference type="InterPro" id="IPR037395">
    <property type="entry name" value="GSKIP"/>
</dbReference>
<dbReference type="Gene3D" id="3.30.2280.10">
    <property type="entry name" value="Hypothetical protein (hspc210)"/>
    <property type="match status" value="1"/>
</dbReference>
<name>A0A673XF56_SALTR</name>
<sequence length="139" mass="15983">MCLVKGMEIHYQLEDSPVSLFDGDCINHMKDMRLEAEAEAVVNDVLFAVAKMYVSQNLDSVLDVDYINVETREENHYCLELTEAGIRVVGYAFDQVDERLSTQYYETVYSLLDTLSPGYREAFGNVLLQRLERQQQNGQ</sequence>
<comment type="similarity">
    <text evidence="1">Belongs to the GSKIP family.</text>
</comment>
<dbReference type="Proteomes" id="UP000472277">
    <property type="component" value="Chromosome 25"/>
</dbReference>
<keyword evidence="4" id="KW-1185">Reference proteome</keyword>
<evidence type="ECO:0000259" key="2">
    <source>
        <dbReference type="Pfam" id="PF05303"/>
    </source>
</evidence>
<protein>
    <submittedName>
        <fullName evidence="3">Gsk3b interacting protein</fullName>
    </submittedName>
</protein>
<dbReference type="InterPro" id="IPR007967">
    <property type="entry name" value="GSKIP_dom"/>
</dbReference>
<dbReference type="GO" id="GO:0051018">
    <property type="term" value="F:protein kinase A binding"/>
    <property type="evidence" value="ECO:0007669"/>
    <property type="project" value="TreeGrafter"/>
</dbReference>
<dbReference type="GO" id="GO:0005737">
    <property type="term" value="C:cytoplasm"/>
    <property type="evidence" value="ECO:0007669"/>
    <property type="project" value="TreeGrafter"/>
</dbReference>
<dbReference type="KEGG" id="stru:115162316"/>
<dbReference type="PANTHER" id="PTHR12490">
    <property type="entry name" value="GSK3B-INTERACTING PROTEIN"/>
    <property type="match status" value="1"/>
</dbReference>
<accession>A0A673XF56</accession>
<dbReference type="AlphaFoldDB" id="A0A673XF56"/>
<dbReference type="InterPro" id="IPR023231">
    <property type="entry name" value="GSKIP_dom_sf"/>
</dbReference>
<evidence type="ECO:0000313" key="4">
    <source>
        <dbReference type="Proteomes" id="UP000472277"/>
    </source>
</evidence>
<reference evidence="3" key="2">
    <citation type="submission" date="2025-09" db="UniProtKB">
        <authorList>
            <consortium name="Ensembl"/>
        </authorList>
    </citation>
    <scope>IDENTIFICATION</scope>
</reference>
<dbReference type="OrthoDB" id="5804279at2759"/>
<evidence type="ECO:0000256" key="1">
    <source>
        <dbReference type="ARBA" id="ARBA00009571"/>
    </source>
</evidence>
<dbReference type="InParanoid" id="A0A673XF56"/>
<dbReference type="Ensembl" id="ENSSTUT00000021060.1">
    <property type="protein sequence ID" value="ENSSTUP00000020043.1"/>
    <property type="gene ID" value="ENSSTUG00000008914.1"/>
</dbReference>
<gene>
    <name evidence="3" type="primary">GSKIP</name>
    <name evidence="3" type="synonym">LOC115162316</name>
</gene>
<dbReference type="Pfam" id="PF05303">
    <property type="entry name" value="GSKIP_dom"/>
    <property type="match status" value="1"/>
</dbReference>
<dbReference type="GO" id="GO:0060828">
    <property type="term" value="P:regulation of canonical Wnt signaling pathway"/>
    <property type="evidence" value="ECO:0007669"/>
    <property type="project" value="InterPro"/>
</dbReference>
<dbReference type="SUPFAM" id="SSF103107">
    <property type="entry name" value="Hypothetical protein c14orf129, hspc210"/>
    <property type="match status" value="1"/>
</dbReference>
<dbReference type="GO" id="GO:0019207">
    <property type="term" value="F:kinase regulator activity"/>
    <property type="evidence" value="ECO:0007669"/>
    <property type="project" value="TreeGrafter"/>
</dbReference>
<dbReference type="PANTHER" id="PTHR12490:SF4">
    <property type="entry name" value="GSK3B-INTERACTING PROTEIN"/>
    <property type="match status" value="1"/>
</dbReference>
<organism evidence="3 4">
    <name type="scientific">Salmo trutta</name>
    <name type="common">Brown trout</name>
    <dbReference type="NCBI Taxonomy" id="8032"/>
    <lineage>
        <taxon>Eukaryota</taxon>
        <taxon>Metazoa</taxon>
        <taxon>Chordata</taxon>
        <taxon>Craniata</taxon>
        <taxon>Vertebrata</taxon>
        <taxon>Euteleostomi</taxon>
        <taxon>Actinopterygii</taxon>
        <taxon>Neopterygii</taxon>
        <taxon>Teleostei</taxon>
        <taxon>Protacanthopterygii</taxon>
        <taxon>Salmoniformes</taxon>
        <taxon>Salmonidae</taxon>
        <taxon>Salmoninae</taxon>
        <taxon>Salmo</taxon>
    </lineage>
</organism>